<evidence type="ECO:0000313" key="2">
    <source>
        <dbReference type="Proteomes" id="UP001281147"/>
    </source>
</evidence>
<sequence>MADLPELTPIAEWPTLTAAEVRRMTRPTNPYVAEAEARCLAGDDLIIATLKNLVEERTSAQTLQPCLSAAVTSGSEPLVHRLLSPGVPVDIESVRIAITLKALKILSLFVRYGWDIDKEVEWCHPSPLSLAVGPDVDIDEETISWFLANGADPDKSCGMDVTPLSLAVQYAPLLIVLMLLESSGPARMGQLLHHAAWRTSHDCGEVGRLILERCDFGVNGIMYKNHALSFETRKIVGQGTPLHEAARAGRPEMV</sequence>
<dbReference type="Proteomes" id="UP001281147">
    <property type="component" value="Unassembled WGS sequence"/>
</dbReference>
<dbReference type="EMBL" id="JAUTXU010000167">
    <property type="protein sequence ID" value="KAK3701886.1"/>
    <property type="molecule type" value="Genomic_DNA"/>
</dbReference>
<protein>
    <submittedName>
        <fullName evidence="1">Uncharacterized protein</fullName>
    </submittedName>
</protein>
<evidence type="ECO:0000313" key="1">
    <source>
        <dbReference type="EMBL" id="KAK3701886.1"/>
    </source>
</evidence>
<comment type="caution">
    <text evidence="1">The sequence shown here is derived from an EMBL/GenBank/DDBJ whole genome shotgun (WGS) entry which is preliminary data.</text>
</comment>
<keyword evidence="2" id="KW-1185">Reference proteome</keyword>
<gene>
    <name evidence="1" type="ORF">LTR37_015197</name>
</gene>
<proteinExistence type="predicted"/>
<reference evidence="1" key="1">
    <citation type="submission" date="2023-07" db="EMBL/GenBank/DDBJ databases">
        <title>Black Yeasts Isolated from many extreme environments.</title>
        <authorList>
            <person name="Coleine C."/>
            <person name="Stajich J.E."/>
            <person name="Selbmann L."/>
        </authorList>
    </citation>
    <scope>NUCLEOTIDE SEQUENCE</scope>
    <source>
        <strain evidence="1">CCFEE 5714</strain>
    </source>
</reference>
<accession>A0ACC3MRD2</accession>
<organism evidence="1 2">
    <name type="scientific">Vermiconidia calcicola</name>
    <dbReference type="NCBI Taxonomy" id="1690605"/>
    <lineage>
        <taxon>Eukaryota</taxon>
        <taxon>Fungi</taxon>
        <taxon>Dikarya</taxon>
        <taxon>Ascomycota</taxon>
        <taxon>Pezizomycotina</taxon>
        <taxon>Dothideomycetes</taxon>
        <taxon>Dothideomycetidae</taxon>
        <taxon>Mycosphaerellales</taxon>
        <taxon>Extremaceae</taxon>
        <taxon>Vermiconidia</taxon>
    </lineage>
</organism>
<name>A0ACC3MRD2_9PEZI</name>